<dbReference type="EMBL" id="VSSQ01012695">
    <property type="protein sequence ID" value="MPM49837.1"/>
    <property type="molecule type" value="Genomic_DNA"/>
</dbReference>
<dbReference type="InterPro" id="IPR005844">
    <property type="entry name" value="A-D-PHexomutase_a/b/a-I"/>
</dbReference>
<evidence type="ECO:0000259" key="7">
    <source>
        <dbReference type="Pfam" id="PF02878"/>
    </source>
</evidence>
<evidence type="ECO:0000256" key="6">
    <source>
        <dbReference type="ARBA" id="ARBA00023235"/>
    </source>
</evidence>
<keyword evidence="4" id="KW-0479">Metal-binding</keyword>
<evidence type="ECO:0000313" key="9">
    <source>
        <dbReference type="EMBL" id="MPM49837.1"/>
    </source>
</evidence>
<keyword evidence="3" id="KW-0597">Phosphoprotein</keyword>
<name>A0A645AA14_9ZZZZ</name>
<evidence type="ECO:0000256" key="1">
    <source>
        <dbReference type="ARBA" id="ARBA00001946"/>
    </source>
</evidence>
<dbReference type="AlphaFoldDB" id="A0A645AA14"/>
<keyword evidence="6" id="KW-0413">Isomerase</keyword>
<dbReference type="GO" id="GO:0016868">
    <property type="term" value="F:intramolecular phosphotransferase activity"/>
    <property type="evidence" value="ECO:0007669"/>
    <property type="project" value="InterPro"/>
</dbReference>
<evidence type="ECO:0000256" key="5">
    <source>
        <dbReference type="ARBA" id="ARBA00022842"/>
    </source>
</evidence>
<sequence length="532" mass="59848">MKYEELSEIERKALNTSMFKAYDIRTKSAELHAPLMLRLVKAIGRYFIEVLQVSSVVVGRDARLAAPPLLELAIEVFADMGLDIVVNPLQISTCQFYYSCMQNPQSAAVMFTASHNPGSYIGMKVMAPGFQTLAMGSGPKGGITCIREFYCDNSDQWSSSKKRGLVKVHRYLDEYISYSLKLAGLEKDSLKGTSILVDYLCGAAGTEVTEALQFAGAAVRARNLIPDGRFPAGDPNPIIAQSIKPTRDMMRSGEFDFGFCFDGDGDRMDIMTKEGEQITPSFNLSILIPHINEFFKKVHASGFFGTSAWDPHMYYDVKANPLSVVYQAKSGIGVHIIRNGHSFIKEALRRNLKKQYFVASEESAHYYMNFPYNLDDFSQGFAATENTLYFTLLTAKVWAASPELYMQALKRQQSIFREREWPCHFFSDEYLEPVVAEVEDLFRKQGLKVFTAMEDGSSLDATLMRRGLPEHIDVQTDLTGDWLQIAQRISRSEEGMARWEVASNSQKCCEQAVADIKSITDRYVNANLAIYE</sequence>
<dbReference type="Pfam" id="PF02879">
    <property type="entry name" value="PGM_PMM_II"/>
    <property type="match status" value="1"/>
</dbReference>
<dbReference type="InterPro" id="IPR005841">
    <property type="entry name" value="Alpha-D-phosphohexomutase_SF"/>
</dbReference>
<evidence type="ECO:0000256" key="3">
    <source>
        <dbReference type="ARBA" id="ARBA00022553"/>
    </source>
</evidence>
<dbReference type="Gene3D" id="3.40.120.10">
    <property type="entry name" value="Alpha-D-Glucose-1,6-Bisphosphate, subunit A, domain 3"/>
    <property type="match status" value="3"/>
</dbReference>
<protein>
    <submittedName>
        <fullName evidence="9">Uncharacterized protein</fullName>
    </submittedName>
</protein>
<dbReference type="PRINTS" id="PR00509">
    <property type="entry name" value="PGMPMM"/>
</dbReference>
<comment type="caution">
    <text evidence="9">The sequence shown here is derived from an EMBL/GenBank/DDBJ whole genome shotgun (WGS) entry which is preliminary data.</text>
</comment>
<evidence type="ECO:0000259" key="8">
    <source>
        <dbReference type="Pfam" id="PF02879"/>
    </source>
</evidence>
<proteinExistence type="inferred from homology"/>
<keyword evidence="5" id="KW-0460">Magnesium</keyword>
<dbReference type="GO" id="GO:0005975">
    <property type="term" value="P:carbohydrate metabolic process"/>
    <property type="evidence" value="ECO:0007669"/>
    <property type="project" value="InterPro"/>
</dbReference>
<feature type="domain" description="Alpha-D-phosphohexomutase alpha/beta/alpha" evidence="8">
    <location>
        <begin position="174"/>
        <end position="275"/>
    </location>
</feature>
<dbReference type="Pfam" id="PF02878">
    <property type="entry name" value="PGM_PMM_I"/>
    <property type="match status" value="1"/>
</dbReference>
<comment type="similarity">
    <text evidence="2">Belongs to the phosphohexose mutase family.</text>
</comment>
<gene>
    <name evidence="9" type="ORF">SDC9_96569</name>
</gene>
<dbReference type="PANTHER" id="PTHR43771:SF1">
    <property type="entry name" value="PHOSPHOMANNOMUTASE"/>
    <property type="match status" value="1"/>
</dbReference>
<accession>A0A645AA14</accession>
<comment type="cofactor">
    <cofactor evidence="1">
        <name>Mg(2+)</name>
        <dbReference type="ChEBI" id="CHEBI:18420"/>
    </cofactor>
</comment>
<dbReference type="InterPro" id="IPR005845">
    <property type="entry name" value="A-D-PHexomutase_a/b/a-II"/>
</dbReference>
<dbReference type="SUPFAM" id="SSF53738">
    <property type="entry name" value="Phosphoglucomutase, first 3 domains"/>
    <property type="match status" value="3"/>
</dbReference>
<evidence type="ECO:0000256" key="2">
    <source>
        <dbReference type="ARBA" id="ARBA00010231"/>
    </source>
</evidence>
<reference evidence="9" key="1">
    <citation type="submission" date="2019-08" db="EMBL/GenBank/DDBJ databases">
        <authorList>
            <person name="Kucharzyk K."/>
            <person name="Murdoch R.W."/>
            <person name="Higgins S."/>
            <person name="Loffler F."/>
        </authorList>
    </citation>
    <scope>NUCLEOTIDE SEQUENCE</scope>
</reference>
<feature type="domain" description="Alpha-D-phosphohexomutase alpha/beta/alpha" evidence="7">
    <location>
        <begin position="18"/>
        <end position="128"/>
    </location>
</feature>
<dbReference type="GO" id="GO:0046872">
    <property type="term" value="F:metal ion binding"/>
    <property type="evidence" value="ECO:0007669"/>
    <property type="project" value="UniProtKB-KW"/>
</dbReference>
<dbReference type="PANTHER" id="PTHR43771">
    <property type="entry name" value="PHOSPHOMANNOMUTASE"/>
    <property type="match status" value="1"/>
</dbReference>
<evidence type="ECO:0000256" key="4">
    <source>
        <dbReference type="ARBA" id="ARBA00022723"/>
    </source>
</evidence>
<organism evidence="9">
    <name type="scientific">bioreactor metagenome</name>
    <dbReference type="NCBI Taxonomy" id="1076179"/>
    <lineage>
        <taxon>unclassified sequences</taxon>
        <taxon>metagenomes</taxon>
        <taxon>ecological metagenomes</taxon>
    </lineage>
</organism>
<dbReference type="InterPro" id="IPR016055">
    <property type="entry name" value="A-D-PHexomutase_a/b/a-I/II/III"/>
</dbReference>